<evidence type="ECO:0000313" key="2">
    <source>
        <dbReference type="Proteomes" id="UP000827892"/>
    </source>
</evidence>
<organism evidence="1 2">
    <name type="scientific">Caenorhabditis briggsae</name>
    <dbReference type="NCBI Taxonomy" id="6238"/>
    <lineage>
        <taxon>Eukaryota</taxon>
        <taxon>Metazoa</taxon>
        <taxon>Ecdysozoa</taxon>
        <taxon>Nematoda</taxon>
        <taxon>Chromadorea</taxon>
        <taxon>Rhabditida</taxon>
        <taxon>Rhabditina</taxon>
        <taxon>Rhabditomorpha</taxon>
        <taxon>Rhabditoidea</taxon>
        <taxon>Rhabditidae</taxon>
        <taxon>Peloderinae</taxon>
        <taxon>Caenorhabditis</taxon>
    </lineage>
</organism>
<reference evidence="1 2" key="1">
    <citation type="submission" date="2022-05" db="EMBL/GenBank/DDBJ databases">
        <title>Chromosome-level reference genomes for two strains of Caenorhabditis briggsae: an improved platform for comparative genomics.</title>
        <authorList>
            <person name="Stevens L."/>
            <person name="Andersen E.C."/>
        </authorList>
    </citation>
    <scope>NUCLEOTIDE SEQUENCE [LARGE SCALE GENOMIC DNA]</scope>
    <source>
        <strain evidence="1">QX1410_ONT</strain>
        <tissue evidence="1">Whole-organism</tissue>
    </source>
</reference>
<dbReference type="AlphaFoldDB" id="A0AAE8ZZB8"/>
<evidence type="ECO:0000313" key="1">
    <source>
        <dbReference type="EMBL" id="ULT83623.1"/>
    </source>
</evidence>
<gene>
    <name evidence="1" type="ORF">L3Y34_012689</name>
</gene>
<proteinExistence type="predicted"/>
<dbReference type="Proteomes" id="UP000827892">
    <property type="component" value="Chromosome X"/>
</dbReference>
<accession>A0AAE8ZZB8</accession>
<dbReference type="EMBL" id="CP090896">
    <property type="protein sequence ID" value="ULT83623.1"/>
    <property type="molecule type" value="Genomic_DNA"/>
</dbReference>
<sequence>MVESVDEISGPVAANADSSVIIRGHQAPRHINNQKSSYYGGIPTRVIRSCKMSPADSMECFSTCSSLYSSDSEEEVVIKRPRIIRKNAGVNTDAPIAAPAPKPIVSEGVIRVVPLRPVFTVQLIPYQKHKEFDKKAPEFPTPIEEYHGIPVDLTNVQPPQIDTQEQLRIQRMRKCRLFEYLTEEQYRIVWHSVRADGEEPNVKYSVPFTTDKSNFLANGDFTTVPAETWAKTLEYAMQRSENIRDLRRTIIRNVPPRNDRSARRNAMRRYRNDNRIRRRFPHIISTYELD</sequence>
<protein>
    <submittedName>
        <fullName evidence="1">Uncharacterized protein</fullName>
    </submittedName>
</protein>
<name>A0AAE8ZZB8_CAEBR</name>